<dbReference type="GO" id="GO:0030288">
    <property type="term" value="C:outer membrane-bounded periplasmic space"/>
    <property type="evidence" value="ECO:0007669"/>
    <property type="project" value="TreeGrafter"/>
</dbReference>
<dbReference type="PANTHER" id="PTHR30532:SF21">
    <property type="entry name" value="SIDEROPHORE-BINDING LIPOPROTEIN YFIY-RELATED"/>
    <property type="match status" value="1"/>
</dbReference>
<protein>
    <submittedName>
        <fullName evidence="7">ABC transporter substrate-binding protein</fullName>
    </submittedName>
</protein>
<dbReference type="PROSITE" id="PS51257">
    <property type="entry name" value="PROKAR_LIPOPROTEIN"/>
    <property type="match status" value="1"/>
</dbReference>
<keyword evidence="3" id="KW-0813">Transport</keyword>
<keyword evidence="8" id="KW-1185">Reference proteome</keyword>
<dbReference type="Proteomes" id="UP000641588">
    <property type="component" value="Unassembled WGS sequence"/>
</dbReference>
<evidence type="ECO:0000256" key="1">
    <source>
        <dbReference type="ARBA" id="ARBA00004196"/>
    </source>
</evidence>
<dbReference type="SUPFAM" id="SSF53807">
    <property type="entry name" value="Helical backbone' metal receptor"/>
    <property type="match status" value="1"/>
</dbReference>
<evidence type="ECO:0000259" key="6">
    <source>
        <dbReference type="PROSITE" id="PS50983"/>
    </source>
</evidence>
<evidence type="ECO:0000256" key="4">
    <source>
        <dbReference type="ARBA" id="ARBA00022729"/>
    </source>
</evidence>
<dbReference type="GO" id="GO:1901678">
    <property type="term" value="P:iron coordination entity transport"/>
    <property type="evidence" value="ECO:0007669"/>
    <property type="project" value="UniProtKB-ARBA"/>
</dbReference>
<dbReference type="Gene3D" id="3.40.50.1980">
    <property type="entry name" value="Nitrogenase molybdenum iron protein domain"/>
    <property type="match status" value="2"/>
</dbReference>
<dbReference type="InterPro" id="IPR051313">
    <property type="entry name" value="Bact_iron-sidero_bind"/>
</dbReference>
<comment type="subcellular location">
    <subcellularLocation>
        <location evidence="1">Cell envelope</location>
    </subcellularLocation>
</comment>
<sequence>MFMFLKKRTLISLCMILIFSIAVSACSSKPNAVTEPATTAKKTETGSAAAPAAAPAEKKTITHALGQTVVPEKVERVVALTPHFADHLLALGIRPVGSVVREAGDFEPYTAALLKGTESVGQSSAPNLEKVLQLKPELIFGEEKNHSKPYEALSKMAPTLIYSTKDMEGDWTKVFLSVGEAVGKGSLAKEKLQEFDTKTKGLKEKLAAKIGNETVVFFKVTDKDTRVMGSKSPLGKIAYEQLGLKYPAGLPEEDGEIKLAIEKLPEINPDHIFLLDTNVPDYEAKMKEAIATPLWKNLKAVKNQHMYMKPIRGTKTGFGLIMYNVFVDEIKKELLGS</sequence>
<accession>A0A972GTC9</accession>
<comment type="caution">
    <text evidence="7">The sequence shown here is derived from an EMBL/GenBank/DDBJ whole genome shotgun (WGS) entry which is preliminary data.</text>
</comment>
<dbReference type="AlphaFoldDB" id="A0A972GTC9"/>
<name>A0A972GTC9_9BACL</name>
<organism evidence="7 8">
    <name type="scientific">Paenibacillus foliorum</name>
    <dbReference type="NCBI Taxonomy" id="2654974"/>
    <lineage>
        <taxon>Bacteria</taxon>
        <taxon>Bacillati</taxon>
        <taxon>Bacillota</taxon>
        <taxon>Bacilli</taxon>
        <taxon>Bacillales</taxon>
        <taxon>Paenibacillaceae</taxon>
        <taxon>Paenibacillus</taxon>
    </lineage>
</organism>
<evidence type="ECO:0000256" key="5">
    <source>
        <dbReference type="SAM" id="SignalP"/>
    </source>
</evidence>
<dbReference type="Pfam" id="PF01497">
    <property type="entry name" value="Peripla_BP_2"/>
    <property type="match status" value="1"/>
</dbReference>
<reference evidence="7" key="1">
    <citation type="submission" date="2019-10" db="EMBL/GenBank/DDBJ databases">
        <title>Description of Paenibacillus glebae sp. nov.</title>
        <authorList>
            <person name="Carlier A."/>
            <person name="Qi S."/>
        </authorList>
    </citation>
    <scope>NUCLEOTIDE SEQUENCE</scope>
    <source>
        <strain evidence="7">LMG 31456</strain>
    </source>
</reference>
<comment type="similarity">
    <text evidence="2">Belongs to the bacterial solute-binding protein 8 family.</text>
</comment>
<evidence type="ECO:0000313" key="7">
    <source>
        <dbReference type="EMBL" id="NOU95810.1"/>
    </source>
</evidence>
<dbReference type="PANTHER" id="PTHR30532">
    <property type="entry name" value="IRON III DICITRATE-BINDING PERIPLASMIC PROTEIN"/>
    <property type="match status" value="1"/>
</dbReference>
<dbReference type="CDD" id="cd01146">
    <property type="entry name" value="FhuD"/>
    <property type="match status" value="1"/>
</dbReference>
<feature type="chain" id="PRO_5039082156" evidence="5">
    <location>
        <begin position="26"/>
        <end position="337"/>
    </location>
</feature>
<dbReference type="EMBL" id="WHOD01000082">
    <property type="protein sequence ID" value="NOU95810.1"/>
    <property type="molecule type" value="Genomic_DNA"/>
</dbReference>
<evidence type="ECO:0000256" key="3">
    <source>
        <dbReference type="ARBA" id="ARBA00022448"/>
    </source>
</evidence>
<feature type="domain" description="Fe/B12 periplasmic-binding" evidence="6">
    <location>
        <begin position="76"/>
        <end position="337"/>
    </location>
</feature>
<evidence type="ECO:0000313" key="8">
    <source>
        <dbReference type="Proteomes" id="UP000641588"/>
    </source>
</evidence>
<feature type="signal peptide" evidence="5">
    <location>
        <begin position="1"/>
        <end position="25"/>
    </location>
</feature>
<dbReference type="InterPro" id="IPR002491">
    <property type="entry name" value="ABC_transptr_periplasmic_BD"/>
</dbReference>
<keyword evidence="4 5" id="KW-0732">Signal</keyword>
<dbReference type="PROSITE" id="PS50983">
    <property type="entry name" value="FE_B12_PBP"/>
    <property type="match status" value="1"/>
</dbReference>
<proteinExistence type="inferred from homology"/>
<evidence type="ECO:0000256" key="2">
    <source>
        <dbReference type="ARBA" id="ARBA00008814"/>
    </source>
</evidence>
<gene>
    <name evidence="7" type="ORF">GC093_21660</name>
</gene>